<dbReference type="Proteomes" id="UP000030428">
    <property type="component" value="Unassembled WGS sequence"/>
</dbReference>
<sequence>MDAKPDPDIEKAERLLSWLHGFVAAKRFHNGYINHTQIYMGGLRFVRNPKNALKYMMILERHGHVLLLTKGRSKLWKLSDNSVKGGLDKVAGVGKVGNVGNVIDNKKDFVDREMDSLDKVDKVVLEGLRRIWHSEQISGMQDTLDALDQLKLFDDVIWHDIVKHLAKIGDNSSKRALLNFVAARIGVIDDGWWNG</sequence>
<gene>
    <name evidence="1" type="ORF">PN36_32350</name>
</gene>
<keyword evidence="2" id="KW-1185">Reference proteome</keyword>
<dbReference type="EMBL" id="JSZA02000281">
    <property type="protein sequence ID" value="KHD08553.1"/>
    <property type="molecule type" value="Genomic_DNA"/>
</dbReference>
<organism evidence="1 2">
    <name type="scientific">Candidatus Thiomargarita nelsonii</name>
    <dbReference type="NCBI Taxonomy" id="1003181"/>
    <lineage>
        <taxon>Bacteria</taxon>
        <taxon>Pseudomonadati</taxon>
        <taxon>Pseudomonadota</taxon>
        <taxon>Gammaproteobacteria</taxon>
        <taxon>Thiotrichales</taxon>
        <taxon>Thiotrichaceae</taxon>
        <taxon>Thiomargarita</taxon>
    </lineage>
</organism>
<dbReference type="AlphaFoldDB" id="A0A0A6PCZ8"/>
<protein>
    <submittedName>
        <fullName evidence="1">Uncharacterized protein</fullName>
    </submittedName>
</protein>
<proteinExistence type="predicted"/>
<name>A0A0A6PCZ8_9GAMM</name>
<comment type="caution">
    <text evidence="1">The sequence shown here is derived from an EMBL/GenBank/DDBJ whole genome shotgun (WGS) entry which is preliminary data.</text>
</comment>
<evidence type="ECO:0000313" key="1">
    <source>
        <dbReference type="EMBL" id="KHD08553.1"/>
    </source>
</evidence>
<accession>A0A0A6PCZ8</accession>
<evidence type="ECO:0000313" key="2">
    <source>
        <dbReference type="Proteomes" id="UP000030428"/>
    </source>
</evidence>
<reference evidence="1 2" key="1">
    <citation type="journal article" date="2016" name="Front. Microbiol.">
        <title>Single-Cell (Meta-)Genomics of a Dimorphic Candidatus Thiomargarita nelsonii Reveals Genomic Plasticity.</title>
        <authorList>
            <person name="Flood B.E."/>
            <person name="Fliss P."/>
            <person name="Jones D.S."/>
            <person name="Dick G.J."/>
            <person name="Jain S."/>
            <person name="Kaster A.K."/>
            <person name="Winkel M."/>
            <person name="Mussmann M."/>
            <person name="Bailey J."/>
        </authorList>
    </citation>
    <scope>NUCLEOTIDE SEQUENCE [LARGE SCALE GENOMIC DNA]</scope>
    <source>
        <strain evidence="1">Hydrate Ridge</strain>
    </source>
</reference>